<keyword evidence="6" id="KW-0472">Membrane</keyword>
<proteinExistence type="predicted"/>
<evidence type="ECO:0000256" key="7">
    <source>
        <dbReference type="SAM" id="SignalP"/>
    </source>
</evidence>
<protein>
    <recommendedName>
        <fullName evidence="2">histidine kinase</fullName>
        <ecNumber evidence="2">2.7.13.3</ecNumber>
    </recommendedName>
</protein>
<dbReference type="Gene3D" id="2.60.120.260">
    <property type="entry name" value="Galactose-binding domain-like"/>
    <property type="match status" value="1"/>
</dbReference>
<dbReference type="AlphaFoldDB" id="A0A2W5R826"/>
<keyword evidence="6" id="KW-0812">Transmembrane</keyword>
<dbReference type="SUPFAM" id="SSF49785">
    <property type="entry name" value="Galactose-binding domain-like"/>
    <property type="match status" value="1"/>
</dbReference>
<comment type="caution">
    <text evidence="9">The sequence shown here is derived from an EMBL/GenBank/DDBJ whole genome shotgun (WGS) entry which is preliminary data.</text>
</comment>
<evidence type="ECO:0000256" key="4">
    <source>
        <dbReference type="ARBA" id="ARBA00022777"/>
    </source>
</evidence>
<dbReference type="GO" id="GO:0000160">
    <property type="term" value="P:phosphorelay signal transduction system"/>
    <property type="evidence" value="ECO:0007669"/>
    <property type="project" value="UniProtKB-KW"/>
</dbReference>
<feature type="non-terminal residue" evidence="9">
    <location>
        <position position="550"/>
    </location>
</feature>
<dbReference type="PANTHER" id="PTHR24421:SF10">
    <property type="entry name" value="NITRATE_NITRITE SENSOR PROTEIN NARQ"/>
    <property type="match status" value="1"/>
</dbReference>
<feature type="transmembrane region" description="Helical" evidence="6">
    <location>
        <begin position="277"/>
        <end position="294"/>
    </location>
</feature>
<evidence type="ECO:0000313" key="10">
    <source>
        <dbReference type="Proteomes" id="UP000249135"/>
    </source>
</evidence>
<gene>
    <name evidence="9" type="ORF">DI563_23205</name>
</gene>
<keyword evidence="4" id="KW-0418">Kinase</keyword>
<sequence length="550" mass="60364">MSVLARAVRAGFALALALQAVAAAAFELHRMQRLEDAARSPPAASTPGWQEVALPDAAPGPAEGVPGQAFWYRGGFDGPARGATPGDGGWAVYLPYLYDGGQVWLNGALVGEVPESSAERRVRWERPHLFRLPPTLLRSGAPNELAVRAAVSSERAIRRFPRVEVGTLGALLPVYDRRLFWVRTMPQLTAFVCALTAGFVLAIWWRRRSEVLYGLFGVAAALWGVRTLTFVIEALPADRWPVWRMVYLAATGGFIVVLALFAMQLAQVERPWVRRALLAYWLLGPLWVVLSPASEPMVNRVWSAGLIPIGLGAIAVAVRTVAAQRTVASAVLPAAMLLATAAGVHDYVVSWSPTASPPLWTGWFEQRIFLLHHAANLLLLAMGGLLTARFVHAMDALEDLNHTLESRVADRERRIAADFERMAELQRQNAATEARQAIMREIHDGLGSRLFTSLSRVERGDMSEVQIAEVLRACIADMRIALDALAPDDGDFRTALGNFLFRWQGQLEELHFQPSWRIDVPEGAAPVLQSPQATLQLLRIAQEALTNVAK</sequence>
<accession>A0A2W5R826</accession>
<feature type="transmembrane region" description="Helical" evidence="6">
    <location>
        <begin position="188"/>
        <end position="205"/>
    </location>
</feature>
<keyword evidence="3" id="KW-0808">Transferase</keyword>
<dbReference type="Pfam" id="PF07695">
    <property type="entry name" value="7TMR-DISM_7TM"/>
    <property type="match status" value="1"/>
</dbReference>
<feature type="transmembrane region" description="Helical" evidence="6">
    <location>
        <begin position="300"/>
        <end position="318"/>
    </location>
</feature>
<dbReference type="EC" id="2.7.13.3" evidence="2"/>
<evidence type="ECO:0000313" key="9">
    <source>
        <dbReference type="EMBL" id="PZQ66547.1"/>
    </source>
</evidence>
<dbReference type="InterPro" id="IPR050482">
    <property type="entry name" value="Sensor_HK_TwoCompSys"/>
</dbReference>
<feature type="transmembrane region" description="Helical" evidence="6">
    <location>
        <begin position="212"/>
        <end position="232"/>
    </location>
</feature>
<comment type="catalytic activity">
    <reaction evidence="1">
        <text>ATP + protein L-histidine = ADP + protein N-phospho-L-histidine.</text>
        <dbReference type="EC" id="2.7.13.3"/>
    </reaction>
</comment>
<evidence type="ECO:0000256" key="3">
    <source>
        <dbReference type="ARBA" id="ARBA00022679"/>
    </source>
</evidence>
<keyword evidence="6" id="KW-1133">Transmembrane helix</keyword>
<keyword evidence="5" id="KW-0902">Two-component regulatory system</keyword>
<name>A0A2W5R826_VARPD</name>
<feature type="chain" id="PRO_5016109147" description="histidine kinase" evidence="7">
    <location>
        <begin position="23"/>
        <end position="550"/>
    </location>
</feature>
<dbReference type="GO" id="GO:0004673">
    <property type="term" value="F:protein histidine kinase activity"/>
    <property type="evidence" value="ECO:0007669"/>
    <property type="project" value="UniProtKB-EC"/>
</dbReference>
<dbReference type="PANTHER" id="PTHR24421">
    <property type="entry name" value="NITRATE/NITRITE SENSOR PROTEIN NARX-RELATED"/>
    <property type="match status" value="1"/>
</dbReference>
<feature type="transmembrane region" description="Helical" evidence="6">
    <location>
        <begin position="244"/>
        <end position="265"/>
    </location>
</feature>
<feature type="domain" description="7TM-DISM receptor extracellular" evidence="8">
    <location>
        <begin position="199"/>
        <end position="349"/>
    </location>
</feature>
<feature type="transmembrane region" description="Helical" evidence="6">
    <location>
        <begin position="368"/>
        <end position="388"/>
    </location>
</feature>
<evidence type="ECO:0000256" key="6">
    <source>
        <dbReference type="SAM" id="Phobius"/>
    </source>
</evidence>
<reference evidence="9 10" key="1">
    <citation type="submission" date="2017-08" db="EMBL/GenBank/DDBJ databases">
        <title>Infants hospitalized years apart are colonized by the same room-sourced microbial strains.</title>
        <authorList>
            <person name="Brooks B."/>
            <person name="Olm M.R."/>
            <person name="Firek B.A."/>
            <person name="Baker R."/>
            <person name="Thomas B.C."/>
            <person name="Morowitz M.J."/>
            <person name="Banfield J.F."/>
        </authorList>
    </citation>
    <scope>NUCLEOTIDE SEQUENCE [LARGE SCALE GENOMIC DNA]</scope>
    <source>
        <strain evidence="9">S2_005_003_R2_41</strain>
    </source>
</reference>
<dbReference type="EMBL" id="QFPP01000410">
    <property type="protein sequence ID" value="PZQ66547.1"/>
    <property type="molecule type" value="Genomic_DNA"/>
</dbReference>
<evidence type="ECO:0000259" key="8">
    <source>
        <dbReference type="Pfam" id="PF07695"/>
    </source>
</evidence>
<dbReference type="Gene3D" id="6.10.250.2870">
    <property type="match status" value="1"/>
</dbReference>
<dbReference type="InterPro" id="IPR011623">
    <property type="entry name" value="7TMR_DISM_rcpt_extracell_dom1"/>
</dbReference>
<evidence type="ECO:0000256" key="1">
    <source>
        <dbReference type="ARBA" id="ARBA00000085"/>
    </source>
</evidence>
<dbReference type="InterPro" id="IPR008979">
    <property type="entry name" value="Galactose-bd-like_sf"/>
</dbReference>
<organism evidence="9 10">
    <name type="scientific">Variovorax paradoxus</name>
    <dbReference type="NCBI Taxonomy" id="34073"/>
    <lineage>
        <taxon>Bacteria</taxon>
        <taxon>Pseudomonadati</taxon>
        <taxon>Pseudomonadota</taxon>
        <taxon>Betaproteobacteria</taxon>
        <taxon>Burkholderiales</taxon>
        <taxon>Comamonadaceae</taxon>
        <taxon>Variovorax</taxon>
    </lineage>
</organism>
<feature type="signal peptide" evidence="7">
    <location>
        <begin position="1"/>
        <end position="22"/>
    </location>
</feature>
<dbReference type="Proteomes" id="UP000249135">
    <property type="component" value="Unassembled WGS sequence"/>
</dbReference>
<keyword evidence="7" id="KW-0732">Signal</keyword>
<feature type="transmembrane region" description="Helical" evidence="6">
    <location>
        <begin position="330"/>
        <end position="348"/>
    </location>
</feature>
<evidence type="ECO:0000256" key="2">
    <source>
        <dbReference type="ARBA" id="ARBA00012438"/>
    </source>
</evidence>
<evidence type="ECO:0000256" key="5">
    <source>
        <dbReference type="ARBA" id="ARBA00023012"/>
    </source>
</evidence>